<evidence type="ECO:0000313" key="4">
    <source>
        <dbReference type="Proteomes" id="UP000321570"/>
    </source>
</evidence>
<sequence length="88" mass="9136">MCRSLFLLLFVVVVFADNNQGANPTVKTDTSTPTTPTTVTTSPTPASPSESSQSSSSQSSITTSTTSAGSVAFISKSVILSIFLFKIL</sequence>
<name>A0A564Y4D8_HYMDI</name>
<gene>
    <name evidence="3" type="ORF">WMSIL1_LOCUS2855</name>
</gene>
<evidence type="ECO:0000313" key="3">
    <source>
        <dbReference type="EMBL" id="VUZ42165.1"/>
    </source>
</evidence>
<feature type="signal peptide" evidence="2">
    <location>
        <begin position="1"/>
        <end position="16"/>
    </location>
</feature>
<dbReference type="EMBL" id="CABIJS010000086">
    <property type="protein sequence ID" value="VUZ42165.1"/>
    <property type="molecule type" value="Genomic_DNA"/>
</dbReference>
<accession>A0A564Y4D8</accession>
<protein>
    <recommendedName>
        <fullName evidence="5">REJ domain-containing protein</fullName>
    </recommendedName>
</protein>
<dbReference type="Proteomes" id="UP000321570">
    <property type="component" value="Unassembled WGS sequence"/>
</dbReference>
<feature type="chain" id="PRO_5021973577" description="REJ domain-containing protein" evidence="2">
    <location>
        <begin position="17"/>
        <end position="88"/>
    </location>
</feature>
<proteinExistence type="predicted"/>
<evidence type="ECO:0000256" key="1">
    <source>
        <dbReference type="SAM" id="MobiDB-lite"/>
    </source>
</evidence>
<reference evidence="3 4" key="1">
    <citation type="submission" date="2019-07" db="EMBL/GenBank/DDBJ databases">
        <authorList>
            <person name="Jastrzebski P J."/>
            <person name="Paukszto L."/>
            <person name="Jastrzebski P J."/>
        </authorList>
    </citation>
    <scope>NUCLEOTIDE SEQUENCE [LARGE SCALE GENOMIC DNA]</scope>
    <source>
        <strain evidence="3 4">WMS-il1</strain>
    </source>
</reference>
<feature type="region of interest" description="Disordered" evidence="1">
    <location>
        <begin position="20"/>
        <end position="67"/>
    </location>
</feature>
<keyword evidence="2" id="KW-0732">Signal</keyword>
<evidence type="ECO:0008006" key="5">
    <source>
        <dbReference type="Google" id="ProtNLM"/>
    </source>
</evidence>
<feature type="compositionally biased region" description="Low complexity" evidence="1">
    <location>
        <begin position="24"/>
        <end position="67"/>
    </location>
</feature>
<keyword evidence="4" id="KW-1185">Reference proteome</keyword>
<dbReference type="AlphaFoldDB" id="A0A564Y4D8"/>
<evidence type="ECO:0000256" key="2">
    <source>
        <dbReference type="SAM" id="SignalP"/>
    </source>
</evidence>
<organism evidence="3 4">
    <name type="scientific">Hymenolepis diminuta</name>
    <name type="common">Rat tapeworm</name>
    <dbReference type="NCBI Taxonomy" id="6216"/>
    <lineage>
        <taxon>Eukaryota</taxon>
        <taxon>Metazoa</taxon>
        <taxon>Spiralia</taxon>
        <taxon>Lophotrochozoa</taxon>
        <taxon>Platyhelminthes</taxon>
        <taxon>Cestoda</taxon>
        <taxon>Eucestoda</taxon>
        <taxon>Cyclophyllidea</taxon>
        <taxon>Hymenolepididae</taxon>
        <taxon>Hymenolepis</taxon>
    </lineage>
</organism>